<organism evidence="1 2">
    <name type="scientific">Toxocara canis</name>
    <name type="common">Canine roundworm</name>
    <dbReference type="NCBI Taxonomy" id="6265"/>
    <lineage>
        <taxon>Eukaryota</taxon>
        <taxon>Metazoa</taxon>
        <taxon>Ecdysozoa</taxon>
        <taxon>Nematoda</taxon>
        <taxon>Chromadorea</taxon>
        <taxon>Rhabditida</taxon>
        <taxon>Spirurina</taxon>
        <taxon>Ascaridomorpha</taxon>
        <taxon>Ascaridoidea</taxon>
        <taxon>Toxocaridae</taxon>
        <taxon>Toxocara</taxon>
    </lineage>
</organism>
<accession>A0A0B2VHS4</accession>
<gene>
    <name evidence="1" type="ORF">Tcan_10775</name>
</gene>
<proteinExistence type="predicted"/>
<name>A0A0B2VHS4_TOXCA</name>
<comment type="caution">
    <text evidence="1">The sequence shown here is derived from an EMBL/GenBank/DDBJ whole genome shotgun (WGS) entry which is preliminary data.</text>
</comment>
<protein>
    <submittedName>
        <fullName evidence="1">Uncharacterized protein</fullName>
    </submittedName>
</protein>
<keyword evidence="2" id="KW-1185">Reference proteome</keyword>
<dbReference type="EMBL" id="JPKZ01001233">
    <property type="protein sequence ID" value="KHN83061.1"/>
    <property type="molecule type" value="Genomic_DNA"/>
</dbReference>
<dbReference type="AlphaFoldDB" id="A0A0B2VHS4"/>
<evidence type="ECO:0000313" key="1">
    <source>
        <dbReference type="EMBL" id="KHN83061.1"/>
    </source>
</evidence>
<sequence length="125" mass="13740">TNDDEVEHVPESFVQVPFTFTSGSDRMDFCRRVRTISLRNEDLLPSINASRRYVSDYHLDYGDMPDGGIRSTAESVSVTNVDQQIGAANKVILPAVNGADFVSVSSGLPIPFDQVGALFRCEEVL</sequence>
<feature type="non-terminal residue" evidence="1">
    <location>
        <position position="1"/>
    </location>
</feature>
<dbReference type="Proteomes" id="UP000031036">
    <property type="component" value="Unassembled WGS sequence"/>
</dbReference>
<evidence type="ECO:0000313" key="2">
    <source>
        <dbReference type="Proteomes" id="UP000031036"/>
    </source>
</evidence>
<reference evidence="1 2" key="1">
    <citation type="submission" date="2014-11" db="EMBL/GenBank/DDBJ databases">
        <title>Genetic blueprint of the zoonotic pathogen Toxocara canis.</title>
        <authorList>
            <person name="Zhu X.-Q."/>
            <person name="Korhonen P.K."/>
            <person name="Cai H."/>
            <person name="Young N.D."/>
            <person name="Nejsum P."/>
            <person name="von Samson-Himmelstjerna G."/>
            <person name="Boag P.R."/>
            <person name="Tan P."/>
            <person name="Li Q."/>
            <person name="Min J."/>
            <person name="Yang Y."/>
            <person name="Wang X."/>
            <person name="Fang X."/>
            <person name="Hall R.S."/>
            <person name="Hofmann A."/>
            <person name="Sternberg P.W."/>
            <person name="Jex A.R."/>
            <person name="Gasser R.B."/>
        </authorList>
    </citation>
    <scope>NUCLEOTIDE SEQUENCE [LARGE SCALE GENOMIC DNA]</scope>
    <source>
        <strain evidence="1">PN_DK_2014</strain>
    </source>
</reference>